<feature type="chain" id="PRO_5007622419" evidence="2">
    <location>
        <begin position="25"/>
        <end position="82"/>
    </location>
</feature>
<evidence type="ECO:0000256" key="2">
    <source>
        <dbReference type="SAM" id="SignalP"/>
    </source>
</evidence>
<name>A0A158C1H0_9BURK</name>
<dbReference type="NCBIfam" id="TIGR02953">
    <property type="entry name" value="penta_MxKDx"/>
    <property type="match status" value="1"/>
</dbReference>
<reference evidence="3" key="1">
    <citation type="submission" date="2016-01" db="EMBL/GenBank/DDBJ databases">
        <authorList>
            <person name="Peeters C."/>
        </authorList>
    </citation>
    <scope>NUCLEOTIDE SEQUENCE [LARGE SCALE GENOMIC DNA]</scope>
    <source>
        <strain evidence="3">LMG 29326</strain>
    </source>
</reference>
<sequence>MKRLMTAVLAAALTMGTSAVFAQASGTMSNDAMPHDSMKKDDMSHDTMKKGAMSHDTMSKGDKMKKHDAMGMDHPASGSMSQ</sequence>
<protein>
    <submittedName>
        <fullName evidence="3">Pentapeptide MXKDX repeat protein</fullName>
    </submittedName>
</protein>
<feature type="signal peptide" evidence="2">
    <location>
        <begin position="1"/>
        <end position="24"/>
    </location>
</feature>
<proteinExistence type="predicted"/>
<gene>
    <name evidence="3" type="ORF">AWB83_03901</name>
</gene>
<dbReference type="EMBL" id="FCOB02000018">
    <property type="protein sequence ID" value="SAK76199.1"/>
    <property type="molecule type" value="Genomic_DNA"/>
</dbReference>
<dbReference type="AlphaFoldDB" id="A0A158C1H0"/>
<evidence type="ECO:0000256" key="1">
    <source>
        <dbReference type="SAM" id="MobiDB-lite"/>
    </source>
</evidence>
<accession>A0A158C1H0</accession>
<feature type="compositionally biased region" description="Basic and acidic residues" evidence="1">
    <location>
        <begin position="33"/>
        <end position="49"/>
    </location>
</feature>
<dbReference type="OrthoDB" id="9034349at2"/>
<dbReference type="InterPro" id="IPR014299">
    <property type="entry name" value="Penta_MxKDx"/>
</dbReference>
<dbReference type="STRING" id="1777144.AWB83_03901"/>
<feature type="compositionally biased region" description="Basic and acidic residues" evidence="1">
    <location>
        <begin position="57"/>
        <end position="71"/>
    </location>
</feature>
<feature type="region of interest" description="Disordered" evidence="1">
    <location>
        <begin position="28"/>
        <end position="82"/>
    </location>
</feature>
<dbReference type="RefSeq" id="WP_087047286.1">
    <property type="nucleotide sequence ID" value="NZ_FCOB02000018.1"/>
</dbReference>
<dbReference type="Proteomes" id="UP000054978">
    <property type="component" value="Unassembled WGS sequence"/>
</dbReference>
<keyword evidence="4" id="KW-1185">Reference proteome</keyword>
<keyword evidence="2" id="KW-0732">Signal</keyword>
<evidence type="ECO:0000313" key="4">
    <source>
        <dbReference type="Proteomes" id="UP000054978"/>
    </source>
</evidence>
<comment type="caution">
    <text evidence="3">The sequence shown here is derived from an EMBL/GenBank/DDBJ whole genome shotgun (WGS) entry which is preliminary data.</text>
</comment>
<organism evidence="3 4">
    <name type="scientific">Caballeronia ptereochthonis</name>
    <dbReference type="NCBI Taxonomy" id="1777144"/>
    <lineage>
        <taxon>Bacteria</taxon>
        <taxon>Pseudomonadati</taxon>
        <taxon>Pseudomonadota</taxon>
        <taxon>Betaproteobacteria</taxon>
        <taxon>Burkholderiales</taxon>
        <taxon>Burkholderiaceae</taxon>
        <taxon>Caballeronia</taxon>
    </lineage>
</organism>
<evidence type="ECO:0000313" key="3">
    <source>
        <dbReference type="EMBL" id="SAK76199.1"/>
    </source>
</evidence>